<dbReference type="AlphaFoldDB" id="A0A3B0MQM8"/>
<dbReference type="InterPro" id="IPR049712">
    <property type="entry name" value="Poly_export"/>
</dbReference>
<dbReference type="GO" id="GO:0009279">
    <property type="term" value="C:cell outer membrane"/>
    <property type="evidence" value="ECO:0007669"/>
    <property type="project" value="UniProtKB-SubCell"/>
</dbReference>
<evidence type="ECO:0000256" key="11">
    <source>
        <dbReference type="ARBA" id="ARBA00023136"/>
    </source>
</evidence>
<keyword evidence="13" id="KW-0998">Cell outer membrane</keyword>
<keyword evidence="6" id="KW-0812">Transmembrane</keyword>
<evidence type="ECO:0000259" key="16">
    <source>
        <dbReference type="Pfam" id="PF22461"/>
    </source>
</evidence>
<proteinExistence type="inferred from homology"/>
<keyword evidence="14" id="KW-0449">Lipoprotein</keyword>
<dbReference type="InterPro" id="IPR054765">
    <property type="entry name" value="SLBB_dom"/>
</dbReference>
<evidence type="ECO:0000313" key="17">
    <source>
        <dbReference type="EMBL" id="SUZ31224.1"/>
    </source>
</evidence>
<keyword evidence="8" id="KW-0625">Polysaccharide transport</keyword>
<sequence>MTTISRRALVFAGTAYALSGCAIARDAARKSEIVAGADADGNAGDSTFSLIEVSSDSLAKIAHWPVNDPRPAPRWPGRGGGLTTQKIASGDKLSLRVWTAEETSLITRVGERYADIPNLEVLPSGHISLPYVEQVHVAGLSPDSARARIEDRFSSIIPSAQVQLTSSTGRRNSVDMLGGVRAPGTLPLTERNLTVLNLVSEAGGLGGNMANPQIMITRGGSVYRMPFEDVLETPALDVAMRGGDRVVIRPDERSFISLGATGGQRVFPFPTEKLSALRAVSVMGGIADNRADPRGLLVLRRYPSGTARRTEGLAHDQVVFSFDLTRAERLFAADQFLLQDGDVVLATLAPATTTQRVLNLFGGFINAGRSLTRD</sequence>
<evidence type="ECO:0008006" key="19">
    <source>
        <dbReference type="Google" id="ProtNLM"/>
    </source>
</evidence>
<dbReference type="Gene3D" id="3.30.1950.10">
    <property type="entry name" value="wza like domain"/>
    <property type="match status" value="1"/>
</dbReference>
<evidence type="ECO:0000256" key="10">
    <source>
        <dbReference type="ARBA" id="ARBA00023114"/>
    </source>
</evidence>
<evidence type="ECO:0000256" key="8">
    <source>
        <dbReference type="ARBA" id="ARBA00023047"/>
    </source>
</evidence>
<reference evidence="18" key="1">
    <citation type="submission" date="2018-08" db="EMBL/GenBank/DDBJ databases">
        <authorList>
            <person name="Rodrigo-Torres L."/>
            <person name="Arahal R. D."/>
            <person name="Lucena T."/>
        </authorList>
    </citation>
    <scope>NUCLEOTIDE SEQUENCE [LARGE SCALE GENOMIC DNA]</scope>
    <source>
        <strain evidence="18">CECT 7235</strain>
    </source>
</reference>
<evidence type="ECO:0000313" key="18">
    <source>
        <dbReference type="Proteomes" id="UP000272908"/>
    </source>
</evidence>
<dbReference type="Pfam" id="PF02563">
    <property type="entry name" value="Poly_export"/>
    <property type="match status" value="1"/>
</dbReference>
<dbReference type="OrthoDB" id="7198507at2"/>
<keyword evidence="11" id="KW-0472">Membrane</keyword>
<dbReference type="GO" id="GO:0006811">
    <property type="term" value="P:monoatomic ion transport"/>
    <property type="evidence" value="ECO:0007669"/>
    <property type="project" value="UniProtKB-KW"/>
</dbReference>
<dbReference type="GO" id="GO:0015159">
    <property type="term" value="F:polysaccharide transmembrane transporter activity"/>
    <property type="evidence" value="ECO:0007669"/>
    <property type="project" value="InterPro"/>
</dbReference>
<dbReference type="PANTHER" id="PTHR33619:SF3">
    <property type="entry name" value="POLYSACCHARIDE EXPORT PROTEIN GFCE-RELATED"/>
    <property type="match status" value="1"/>
</dbReference>
<dbReference type="Proteomes" id="UP000272908">
    <property type="component" value="Unassembled WGS sequence"/>
</dbReference>
<evidence type="ECO:0000256" key="6">
    <source>
        <dbReference type="ARBA" id="ARBA00022692"/>
    </source>
</evidence>
<gene>
    <name evidence="17" type="ORF">ROE7235_00960</name>
</gene>
<organism evidence="17 18">
    <name type="scientific">Roseinatronobacter ekhonensis</name>
    <dbReference type="NCBI Taxonomy" id="254356"/>
    <lineage>
        <taxon>Bacteria</taxon>
        <taxon>Pseudomonadati</taxon>
        <taxon>Pseudomonadota</taxon>
        <taxon>Alphaproteobacteria</taxon>
        <taxon>Rhodobacterales</taxon>
        <taxon>Paracoccaceae</taxon>
        <taxon>Roseinatronobacter</taxon>
    </lineage>
</organism>
<dbReference type="GO" id="GO:0015288">
    <property type="term" value="F:porin activity"/>
    <property type="evidence" value="ECO:0007669"/>
    <property type="project" value="UniProtKB-KW"/>
</dbReference>
<dbReference type="EMBL" id="UIHC01000006">
    <property type="protein sequence ID" value="SUZ31224.1"/>
    <property type="molecule type" value="Genomic_DNA"/>
</dbReference>
<feature type="domain" description="Polysaccharide export protein N-terminal" evidence="15">
    <location>
        <begin position="86"/>
        <end position="164"/>
    </location>
</feature>
<keyword evidence="3" id="KW-0813">Transport</keyword>
<evidence type="ECO:0000256" key="13">
    <source>
        <dbReference type="ARBA" id="ARBA00023237"/>
    </source>
</evidence>
<keyword evidence="4" id="KW-1134">Transmembrane beta strand</keyword>
<dbReference type="GO" id="GO:0046930">
    <property type="term" value="C:pore complex"/>
    <property type="evidence" value="ECO:0007669"/>
    <property type="project" value="UniProtKB-KW"/>
</dbReference>
<dbReference type="PANTHER" id="PTHR33619">
    <property type="entry name" value="POLYSACCHARIDE EXPORT PROTEIN GFCE-RELATED"/>
    <property type="match status" value="1"/>
</dbReference>
<feature type="domain" description="SLBB" evidence="16">
    <location>
        <begin position="174"/>
        <end position="247"/>
    </location>
</feature>
<keyword evidence="18" id="KW-1185">Reference proteome</keyword>
<dbReference type="RefSeq" id="WP_121093515.1">
    <property type="nucleotide sequence ID" value="NZ_UIHC01000006.1"/>
</dbReference>
<keyword evidence="9" id="KW-0406">Ion transport</keyword>
<protein>
    <recommendedName>
        <fullName evidence="19">Soluble ligand binding domain-containing protein</fullName>
    </recommendedName>
</protein>
<accession>A0A3B0MQM8</accession>
<evidence type="ECO:0000256" key="1">
    <source>
        <dbReference type="ARBA" id="ARBA00004571"/>
    </source>
</evidence>
<dbReference type="PROSITE" id="PS51257">
    <property type="entry name" value="PROKAR_LIPOPROTEIN"/>
    <property type="match status" value="1"/>
</dbReference>
<evidence type="ECO:0000256" key="9">
    <source>
        <dbReference type="ARBA" id="ARBA00023065"/>
    </source>
</evidence>
<name>A0A3B0MQM8_9RHOB</name>
<evidence type="ECO:0000256" key="12">
    <source>
        <dbReference type="ARBA" id="ARBA00023139"/>
    </source>
</evidence>
<comment type="similarity">
    <text evidence="2">Belongs to the BexD/CtrA/VexA family.</text>
</comment>
<keyword evidence="7" id="KW-0732">Signal</keyword>
<keyword evidence="12" id="KW-0564">Palmitate</keyword>
<evidence type="ECO:0000256" key="2">
    <source>
        <dbReference type="ARBA" id="ARBA00009450"/>
    </source>
</evidence>
<evidence type="ECO:0000256" key="4">
    <source>
        <dbReference type="ARBA" id="ARBA00022452"/>
    </source>
</evidence>
<dbReference type="Gene3D" id="3.10.560.10">
    <property type="entry name" value="Outer membrane lipoprotein wza domain like"/>
    <property type="match status" value="2"/>
</dbReference>
<keyword evidence="5" id="KW-0762">Sugar transport</keyword>
<dbReference type="Pfam" id="PF22461">
    <property type="entry name" value="SLBB_2"/>
    <property type="match status" value="1"/>
</dbReference>
<evidence type="ECO:0000256" key="3">
    <source>
        <dbReference type="ARBA" id="ARBA00022448"/>
    </source>
</evidence>
<keyword evidence="10" id="KW-0626">Porin</keyword>
<comment type="subcellular location">
    <subcellularLocation>
        <location evidence="1">Cell outer membrane</location>
        <topology evidence="1">Multi-pass membrane protein</topology>
    </subcellularLocation>
</comment>
<evidence type="ECO:0000259" key="15">
    <source>
        <dbReference type="Pfam" id="PF02563"/>
    </source>
</evidence>
<dbReference type="InterPro" id="IPR003715">
    <property type="entry name" value="Poly_export_N"/>
</dbReference>
<evidence type="ECO:0000256" key="14">
    <source>
        <dbReference type="ARBA" id="ARBA00023288"/>
    </source>
</evidence>
<evidence type="ECO:0000256" key="5">
    <source>
        <dbReference type="ARBA" id="ARBA00022597"/>
    </source>
</evidence>
<evidence type="ECO:0000256" key="7">
    <source>
        <dbReference type="ARBA" id="ARBA00022729"/>
    </source>
</evidence>